<organism evidence="1 2">
    <name type="scientific">Neisseria canis</name>
    <dbReference type="NCBI Taxonomy" id="493"/>
    <lineage>
        <taxon>Bacteria</taxon>
        <taxon>Pseudomonadati</taxon>
        <taxon>Pseudomonadota</taxon>
        <taxon>Betaproteobacteria</taxon>
        <taxon>Neisseriales</taxon>
        <taxon>Neisseriaceae</taxon>
        <taxon>Neisseria</taxon>
    </lineage>
</organism>
<accession>A0A1X3CZ62</accession>
<protein>
    <submittedName>
        <fullName evidence="1">Uncharacterized protein</fullName>
    </submittedName>
</protein>
<keyword evidence="2" id="KW-1185">Reference proteome</keyword>
<reference evidence="1 2" key="1">
    <citation type="submission" date="2018-12" db="EMBL/GenBank/DDBJ databases">
        <authorList>
            <consortium name="Pathogen Informatics"/>
        </authorList>
    </citation>
    <scope>NUCLEOTIDE SEQUENCE [LARGE SCALE GENOMIC DNA]</scope>
    <source>
        <strain evidence="1 2">NCTC10296</strain>
    </source>
</reference>
<name>A0A1X3CZ62_9NEIS</name>
<dbReference type="OrthoDB" id="9758209at2"/>
<dbReference type="STRING" id="493.BWD07_02490"/>
<evidence type="ECO:0000313" key="2">
    <source>
        <dbReference type="Proteomes" id="UP000279284"/>
    </source>
</evidence>
<dbReference type="KEGG" id="nci:NCTC10296_01771"/>
<sequence length="126" mass="14429">MFHYLNSLLHRHGSVLYANLGINSILPGDILTHRYNHQKSIVAHIGRNHLLLVCSKGRISRIRKTKAVRTYCRSTTDVHGRHNVRKALRLATDALVSDKRLFTLLGLRTVDEDYLQQIKHNVDLAV</sequence>
<dbReference type="AlphaFoldDB" id="A0A1X3CZ62"/>
<dbReference type="RefSeq" id="WP_085415799.1">
    <property type="nucleotide sequence ID" value="NZ_CAUJPY010000032.1"/>
</dbReference>
<gene>
    <name evidence="1" type="ORF">NCTC10296_01771</name>
</gene>
<evidence type="ECO:0000313" key="1">
    <source>
        <dbReference type="EMBL" id="VEF02395.1"/>
    </source>
</evidence>
<dbReference type="Proteomes" id="UP000279284">
    <property type="component" value="Chromosome"/>
</dbReference>
<proteinExistence type="predicted"/>
<dbReference type="EMBL" id="LR134313">
    <property type="protein sequence ID" value="VEF02395.1"/>
    <property type="molecule type" value="Genomic_DNA"/>
</dbReference>